<keyword evidence="2" id="KW-1185">Reference proteome</keyword>
<comment type="caution">
    <text evidence="1">The sequence shown here is derived from an EMBL/GenBank/DDBJ whole genome shotgun (WGS) entry which is preliminary data.</text>
</comment>
<organism evidence="1 2">
    <name type="scientific">Nocardia acididurans</name>
    <dbReference type="NCBI Taxonomy" id="2802282"/>
    <lineage>
        <taxon>Bacteria</taxon>
        <taxon>Bacillati</taxon>
        <taxon>Actinomycetota</taxon>
        <taxon>Actinomycetes</taxon>
        <taxon>Mycobacteriales</taxon>
        <taxon>Nocardiaceae</taxon>
        <taxon>Nocardia</taxon>
    </lineage>
</organism>
<gene>
    <name evidence="1" type="ORF">JK358_12465</name>
</gene>
<reference evidence="1 2" key="1">
    <citation type="submission" date="2021-01" db="EMBL/GenBank/DDBJ databases">
        <title>WGS of actinomycetes isolated from Thailand.</title>
        <authorList>
            <person name="Thawai C."/>
        </authorList>
    </citation>
    <scope>NUCLEOTIDE SEQUENCE [LARGE SCALE GENOMIC DNA]</scope>
    <source>
        <strain evidence="1 2">LPG 2</strain>
    </source>
</reference>
<dbReference type="Proteomes" id="UP000602198">
    <property type="component" value="Unassembled WGS sequence"/>
</dbReference>
<proteinExistence type="predicted"/>
<evidence type="ECO:0000313" key="2">
    <source>
        <dbReference type="Proteomes" id="UP000602198"/>
    </source>
</evidence>
<accession>A0ABS1M3T5</accession>
<sequence length="104" mass="11521">MDVRGGRPSEEQLRRNFEAVLVEVRNGHGVRTETGLDSRTEQALWVIARAQGGGTEEMIHNARTAFAGQLDGSNAEARRVELADTIAERAARQRPGSERPGRRR</sequence>
<evidence type="ECO:0000313" key="1">
    <source>
        <dbReference type="EMBL" id="MBL1075206.1"/>
    </source>
</evidence>
<evidence type="ECO:0008006" key="3">
    <source>
        <dbReference type="Google" id="ProtNLM"/>
    </source>
</evidence>
<name>A0ABS1M3T5_9NOCA</name>
<protein>
    <recommendedName>
        <fullName evidence="3">DUF222 domain-containing protein</fullName>
    </recommendedName>
</protein>
<dbReference type="EMBL" id="JAERRJ010000004">
    <property type="protein sequence ID" value="MBL1075206.1"/>
    <property type="molecule type" value="Genomic_DNA"/>
</dbReference>